<evidence type="ECO:0000256" key="3">
    <source>
        <dbReference type="ARBA" id="ARBA00022832"/>
    </source>
</evidence>
<evidence type="ECO:0000256" key="2">
    <source>
        <dbReference type="ARBA" id="ARBA00012076"/>
    </source>
</evidence>
<dbReference type="GO" id="GO:0004300">
    <property type="term" value="F:enoyl-CoA hydratase activity"/>
    <property type="evidence" value="ECO:0007669"/>
    <property type="project" value="UniProtKB-EC"/>
</dbReference>
<dbReference type="Pfam" id="PF00378">
    <property type="entry name" value="ECH_1"/>
    <property type="match status" value="1"/>
</dbReference>
<proteinExistence type="inferred from homology"/>
<dbReference type="FunFam" id="3.90.226.10:FF:000019">
    <property type="entry name" value="Enoyl-CoA hydratase, mitochondrial"/>
    <property type="match status" value="1"/>
</dbReference>
<dbReference type="PROSITE" id="PS00166">
    <property type="entry name" value="ENOYL_COA_HYDRATASE"/>
    <property type="match status" value="1"/>
</dbReference>
<keyword evidence="4" id="KW-0443">Lipid metabolism</keyword>
<dbReference type="EMBL" id="JAKCXM010000399">
    <property type="protein sequence ID" value="KAJ0394581.1"/>
    <property type="molecule type" value="Genomic_DNA"/>
</dbReference>
<dbReference type="GO" id="GO:0005739">
    <property type="term" value="C:mitochondrion"/>
    <property type="evidence" value="ECO:0007669"/>
    <property type="project" value="TreeGrafter"/>
</dbReference>
<comment type="similarity">
    <text evidence="1 7">Belongs to the enoyl-CoA hydratase/isomerase family.</text>
</comment>
<keyword evidence="5" id="KW-0456">Lyase</keyword>
<gene>
    <name evidence="8" type="ORF">P43SY_003859</name>
</gene>
<accession>A0AAD5Q7G7</accession>
<keyword evidence="9" id="KW-1185">Reference proteome</keyword>
<evidence type="ECO:0000256" key="1">
    <source>
        <dbReference type="ARBA" id="ARBA00005254"/>
    </source>
</evidence>
<sequence length="278" mass="30005">MFALRHATKIRAPLVRSFAAKAEYEFITTEVRGKVGLITLNRPKALNALCSGLIHEVNGAAHAFDADEKIGAIVITGSDKAFAAGADIKEMANKTFVEAYKSNMFADWGDITKVTKPVIAAVNGYALGGGCELAMLCDMIIAGDKAKFGQPEITLGTIPGCGGTQRLIRAVGKSKAMEMILTGNMIDAHQAERDGLVARVVPADKLLEEALKTADKIASFSQPVVKMAKEAVNASYEQSLQEGLKYESRLFWSSFATKDQKEGMAAFVEKRKPNFTHE</sequence>
<dbReference type="GO" id="GO:0006635">
    <property type="term" value="P:fatty acid beta-oxidation"/>
    <property type="evidence" value="ECO:0007669"/>
    <property type="project" value="TreeGrafter"/>
</dbReference>
<dbReference type="InterPro" id="IPR001753">
    <property type="entry name" value="Enoyl-CoA_hydra/iso"/>
</dbReference>
<name>A0AAD5Q7G7_PYTIN</name>
<evidence type="ECO:0000256" key="5">
    <source>
        <dbReference type="ARBA" id="ARBA00023239"/>
    </source>
</evidence>
<dbReference type="SUPFAM" id="SSF52096">
    <property type="entry name" value="ClpP/crotonase"/>
    <property type="match status" value="1"/>
</dbReference>
<dbReference type="PANTHER" id="PTHR11941:SF54">
    <property type="entry name" value="ENOYL-COA HYDRATASE, MITOCHONDRIAL"/>
    <property type="match status" value="1"/>
</dbReference>
<evidence type="ECO:0000313" key="8">
    <source>
        <dbReference type="EMBL" id="KAJ0394581.1"/>
    </source>
</evidence>
<dbReference type="Gene3D" id="3.90.226.10">
    <property type="entry name" value="2-enoyl-CoA Hydratase, Chain A, domain 1"/>
    <property type="match status" value="1"/>
</dbReference>
<evidence type="ECO:0000256" key="7">
    <source>
        <dbReference type="RuleBase" id="RU003707"/>
    </source>
</evidence>
<organism evidence="8 9">
    <name type="scientific">Pythium insidiosum</name>
    <name type="common">Pythiosis disease agent</name>
    <dbReference type="NCBI Taxonomy" id="114742"/>
    <lineage>
        <taxon>Eukaryota</taxon>
        <taxon>Sar</taxon>
        <taxon>Stramenopiles</taxon>
        <taxon>Oomycota</taxon>
        <taxon>Peronosporomycetes</taxon>
        <taxon>Pythiales</taxon>
        <taxon>Pythiaceae</taxon>
        <taxon>Pythium</taxon>
    </lineage>
</organism>
<reference evidence="8" key="1">
    <citation type="submission" date="2021-12" db="EMBL/GenBank/DDBJ databases">
        <title>Prjna785345.</title>
        <authorList>
            <person name="Rujirawat T."/>
            <person name="Krajaejun T."/>
        </authorList>
    </citation>
    <scope>NUCLEOTIDE SEQUENCE</scope>
    <source>
        <strain evidence="8">Pi057C3</strain>
    </source>
</reference>
<dbReference type="Proteomes" id="UP001209570">
    <property type="component" value="Unassembled WGS sequence"/>
</dbReference>
<dbReference type="FunFam" id="1.10.12.10:FF:000001">
    <property type="entry name" value="Probable enoyl-CoA hydratase, mitochondrial"/>
    <property type="match status" value="1"/>
</dbReference>
<dbReference type="EC" id="4.2.1.17" evidence="2"/>
<dbReference type="AlphaFoldDB" id="A0AAD5Q7G7"/>
<evidence type="ECO:0000256" key="6">
    <source>
        <dbReference type="ARBA" id="ARBA00073937"/>
    </source>
</evidence>
<evidence type="ECO:0000256" key="4">
    <source>
        <dbReference type="ARBA" id="ARBA00023098"/>
    </source>
</evidence>
<protein>
    <recommendedName>
        <fullName evidence="6">Probable enoyl-CoA hydratase, mitochondrial</fullName>
        <ecNumber evidence="2">4.2.1.17</ecNumber>
    </recommendedName>
</protein>
<dbReference type="InterPro" id="IPR029045">
    <property type="entry name" value="ClpP/crotonase-like_dom_sf"/>
</dbReference>
<dbReference type="CDD" id="cd06558">
    <property type="entry name" value="crotonase-like"/>
    <property type="match status" value="1"/>
</dbReference>
<dbReference type="InterPro" id="IPR014748">
    <property type="entry name" value="Enoyl-CoA_hydra_C"/>
</dbReference>
<comment type="caution">
    <text evidence="8">The sequence shown here is derived from an EMBL/GenBank/DDBJ whole genome shotgun (WGS) entry which is preliminary data.</text>
</comment>
<dbReference type="Gene3D" id="1.10.12.10">
    <property type="entry name" value="Lyase 2-enoyl-coa Hydratase, Chain A, domain 2"/>
    <property type="match status" value="1"/>
</dbReference>
<keyword evidence="3" id="KW-0276">Fatty acid metabolism</keyword>
<dbReference type="PANTHER" id="PTHR11941">
    <property type="entry name" value="ENOYL-COA HYDRATASE-RELATED"/>
    <property type="match status" value="1"/>
</dbReference>
<dbReference type="NCBIfam" id="NF004517">
    <property type="entry name" value="PRK05862.1"/>
    <property type="match status" value="1"/>
</dbReference>
<evidence type="ECO:0000313" key="9">
    <source>
        <dbReference type="Proteomes" id="UP001209570"/>
    </source>
</evidence>
<dbReference type="InterPro" id="IPR018376">
    <property type="entry name" value="Enoyl-CoA_hyd/isom_CS"/>
</dbReference>